<keyword evidence="5" id="KW-1185">Reference proteome</keyword>
<evidence type="ECO:0000259" key="3">
    <source>
        <dbReference type="PROSITE" id="PS50102"/>
    </source>
</evidence>
<evidence type="ECO:0000256" key="1">
    <source>
        <dbReference type="ARBA" id="ARBA00022884"/>
    </source>
</evidence>
<reference evidence="4 5" key="1">
    <citation type="submission" date="2021-04" db="EMBL/GenBank/DDBJ databases">
        <authorList>
            <person name="Bliznina A."/>
        </authorList>
    </citation>
    <scope>NUCLEOTIDE SEQUENCE [LARGE SCALE GENOMIC DNA]</scope>
</reference>
<dbReference type="Pfam" id="PF00076">
    <property type="entry name" value="RRM_1"/>
    <property type="match status" value="1"/>
</dbReference>
<dbReference type="SMART" id="SM00360">
    <property type="entry name" value="RRM"/>
    <property type="match status" value="1"/>
</dbReference>
<sequence>MEEFYDNSSTTCTFGDYSSLINNTNFLSPLPQGEEVRTLYITGLPADIKRREIRVLFRNVPGYEGAIIAGPPAHKPHGHPIAFATFTTVEAARSAMNSFNGFQLDQESTLRLKIEFAKANTKCNVRPRNELFPMGIRELDEAPYFSLSPKASPYSMAGSPPDQLAPVLRVAPVYPVQEHFSPPMISPAPQPVFCVYVTNIKPGLSQMELESAFSSFPGIVILRQSINASWLCIQSTSSQVLAYLSDCISRKCIVNNIEIGLSPGLNVLDVSST</sequence>
<dbReference type="SUPFAM" id="SSF54928">
    <property type="entry name" value="RNA-binding domain, RBD"/>
    <property type="match status" value="1"/>
</dbReference>
<proteinExistence type="predicted"/>
<dbReference type="InterPro" id="IPR035979">
    <property type="entry name" value="RBD_domain_sf"/>
</dbReference>
<feature type="domain" description="RRM" evidence="3">
    <location>
        <begin position="37"/>
        <end position="119"/>
    </location>
</feature>
<organism evidence="4 5">
    <name type="scientific">Oikopleura dioica</name>
    <name type="common">Tunicate</name>
    <dbReference type="NCBI Taxonomy" id="34765"/>
    <lineage>
        <taxon>Eukaryota</taxon>
        <taxon>Metazoa</taxon>
        <taxon>Chordata</taxon>
        <taxon>Tunicata</taxon>
        <taxon>Appendicularia</taxon>
        <taxon>Copelata</taxon>
        <taxon>Oikopleuridae</taxon>
        <taxon>Oikopleura</taxon>
    </lineage>
</organism>
<dbReference type="InterPro" id="IPR012677">
    <property type="entry name" value="Nucleotide-bd_a/b_plait_sf"/>
</dbReference>
<keyword evidence="1 2" id="KW-0694">RNA-binding</keyword>
<evidence type="ECO:0000313" key="5">
    <source>
        <dbReference type="Proteomes" id="UP001158576"/>
    </source>
</evidence>
<dbReference type="Proteomes" id="UP001158576">
    <property type="component" value="Chromosome XSR"/>
</dbReference>
<evidence type="ECO:0000256" key="2">
    <source>
        <dbReference type="PROSITE-ProRule" id="PRU00176"/>
    </source>
</evidence>
<accession>A0ABN7SB09</accession>
<protein>
    <submittedName>
        <fullName evidence="4">Oidioi.mRNA.OKI2018_I69.XSR.g14852.t1.cds</fullName>
    </submittedName>
</protein>
<dbReference type="InterPro" id="IPR000504">
    <property type="entry name" value="RRM_dom"/>
</dbReference>
<name>A0ABN7SB09_OIKDI</name>
<dbReference type="EMBL" id="OU015569">
    <property type="protein sequence ID" value="CAG5096932.1"/>
    <property type="molecule type" value="Genomic_DNA"/>
</dbReference>
<dbReference type="PROSITE" id="PS50102">
    <property type="entry name" value="RRM"/>
    <property type="match status" value="1"/>
</dbReference>
<evidence type="ECO:0000313" key="4">
    <source>
        <dbReference type="EMBL" id="CAG5096932.1"/>
    </source>
</evidence>
<dbReference type="Gene3D" id="3.30.70.330">
    <property type="match status" value="1"/>
</dbReference>
<gene>
    <name evidence="4" type="ORF">OKIOD_LOCUS6410</name>
</gene>
<dbReference type="PANTHER" id="PTHR10501">
    <property type="entry name" value="U1 SMALL NUCLEAR RIBONUCLEOPROTEIN A/U2 SMALL NUCLEAR RIBONUCLEOPROTEIN B"/>
    <property type="match status" value="1"/>
</dbReference>